<proteinExistence type="predicted"/>
<dbReference type="Proteomes" id="UP000663832">
    <property type="component" value="Unassembled WGS sequence"/>
</dbReference>
<protein>
    <submittedName>
        <fullName evidence="1">Uncharacterized protein</fullName>
    </submittedName>
</protein>
<comment type="caution">
    <text evidence="1">The sequence shown here is derived from an EMBL/GenBank/DDBJ whole genome shotgun (WGS) entry which is preliminary data.</text>
</comment>
<reference evidence="1" key="1">
    <citation type="submission" date="2021-02" db="EMBL/GenBank/DDBJ databases">
        <authorList>
            <person name="Nowell W R."/>
        </authorList>
    </citation>
    <scope>NUCLEOTIDE SEQUENCE</scope>
</reference>
<accession>A0A814PZ34</accession>
<sequence length="214" mass="24829">MVTIPKSIERQRRIVQNYLLICLDESLDETNKDYKHILAQIQTGADNVSVFTQRDQCIDFLSDNENIKSFLVVKDPIAQQIIPLIHDIPQLESVYIFSSIKSLPEEWTKNWQKIKSVHTDINDLYQTLQLDVKQYKQNSIAMSFVTVNEMSSTDGLNQLDPTFMYTQIFKDILLNMEHGKQAIKQFTAYCRHIDSVSAKNIDEFENKYDAQSAI</sequence>
<dbReference type="EMBL" id="CAJNOM010000133">
    <property type="protein sequence ID" value="CAF1112976.1"/>
    <property type="molecule type" value="Genomic_DNA"/>
</dbReference>
<organism evidence="1 2">
    <name type="scientific">Adineta steineri</name>
    <dbReference type="NCBI Taxonomy" id="433720"/>
    <lineage>
        <taxon>Eukaryota</taxon>
        <taxon>Metazoa</taxon>
        <taxon>Spiralia</taxon>
        <taxon>Gnathifera</taxon>
        <taxon>Rotifera</taxon>
        <taxon>Eurotatoria</taxon>
        <taxon>Bdelloidea</taxon>
        <taxon>Adinetida</taxon>
        <taxon>Adinetidae</taxon>
        <taxon>Adineta</taxon>
    </lineage>
</organism>
<keyword evidence="2" id="KW-1185">Reference proteome</keyword>
<dbReference type="AlphaFoldDB" id="A0A814PZ34"/>
<dbReference type="OrthoDB" id="10029143at2759"/>
<evidence type="ECO:0000313" key="2">
    <source>
        <dbReference type="Proteomes" id="UP000663832"/>
    </source>
</evidence>
<gene>
    <name evidence="1" type="ORF">QVE165_LOCUS20954</name>
</gene>
<name>A0A814PZ34_9BILA</name>
<evidence type="ECO:0000313" key="1">
    <source>
        <dbReference type="EMBL" id="CAF1112976.1"/>
    </source>
</evidence>